<dbReference type="Proteomes" id="UP000634004">
    <property type="component" value="Unassembled WGS sequence"/>
</dbReference>
<dbReference type="InterPro" id="IPR011146">
    <property type="entry name" value="HIT-like"/>
</dbReference>
<sequence>MSLHGPYDSENVFAKILRGDIPAAVIADEKFAVAIMDAFPQAPGHCLIIPKSPTRNLLDVAPKDMGRLFGLVQRIAIAVDKALKPDGIIVTQFNGAPAGQSVFHTHVHVIPRHDGVAMAGHGNAEMGDAEELTAMAVRIRAALT</sequence>
<feature type="domain" description="HIT" evidence="4">
    <location>
        <begin position="12"/>
        <end position="119"/>
    </location>
</feature>
<reference evidence="5" key="2">
    <citation type="submission" date="2020-09" db="EMBL/GenBank/DDBJ databases">
        <authorList>
            <person name="Sun Q."/>
            <person name="Kim S."/>
        </authorList>
    </citation>
    <scope>NUCLEOTIDE SEQUENCE</scope>
    <source>
        <strain evidence="5">KCTC 32513</strain>
    </source>
</reference>
<evidence type="ECO:0000256" key="3">
    <source>
        <dbReference type="PROSITE-ProRule" id="PRU00464"/>
    </source>
</evidence>
<dbReference type="AlphaFoldDB" id="A0A8J3CQY7"/>
<evidence type="ECO:0000313" key="6">
    <source>
        <dbReference type="Proteomes" id="UP000634004"/>
    </source>
</evidence>
<evidence type="ECO:0000256" key="2">
    <source>
        <dbReference type="PIRSR" id="PIRSR601310-3"/>
    </source>
</evidence>
<organism evidence="5 6">
    <name type="scientific">Algimonas arctica</name>
    <dbReference type="NCBI Taxonomy" id="1479486"/>
    <lineage>
        <taxon>Bacteria</taxon>
        <taxon>Pseudomonadati</taxon>
        <taxon>Pseudomonadota</taxon>
        <taxon>Alphaproteobacteria</taxon>
        <taxon>Maricaulales</taxon>
        <taxon>Robiginitomaculaceae</taxon>
        <taxon>Algimonas</taxon>
    </lineage>
</organism>
<dbReference type="PRINTS" id="PR00332">
    <property type="entry name" value="HISTRIAD"/>
</dbReference>
<accession>A0A8J3CQY7</accession>
<protein>
    <submittedName>
        <fullName evidence="5">Hydrolase</fullName>
    </submittedName>
</protein>
<dbReference type="GO" id="GO:0016787">
    <property type="term" value="F:hydrolase activity"/>
    <property type="evidence" value="ECO:0007669"/>
    <property type="project" value="UniProtKB-KW"/>
</dbReference>
<name>A0A8J3CQY7_9PROT</name>
<feature type="active site" description="Tele-AMP-histidine intermediate" evidence="1">
    <location>
        <position position="106"/>
    </location>
</feature>
<dbReference type="RefSeq" id="WP_189497888.1">
    <property type="nucleotide sequence ID" value="NZ_BMZH01000007.1"/>
</dbReference>
<dbReference type="Pfam" id="PF01230">
    <property type="entry name" value="HIT"/>
    <property type="match status" value="1"/>
</dbReference>
<dbReference type="PROSITE" id="PS51084">
    <property type="entry name" value="HIT_2"/>
    <property type="match status" value="1"/>
</dbReference>
<proteinExistence type="predicted"/>
<gene>
    <name evidence="5" type="ORF">GCM10009069_19400</name>
</gene>
<dbReference type="InterPro" id="IPR036265">
    <property type="entry name" value="HIT-like_sf"/>
</dbReference>
<dbReference type="InterPro" id="IPR001310">
    <property type="entry name" value="Histidine_triad_HIT"/>
</dbReference>
<keyword evidence="6" id="KW-1185">Reference proteome</keyword>
<dbReference type="EMBL" id="BMZH01000007">
    <property type="protein sequence ID" value="GHA96486.1"/>
    <property type="molecule type" value="Genomic_DNA"/>
</dbReference>
<evidence type="ECO:0000256" key="1">
    <source>
        <dbReference type="PIRSR" id="PIRSR601310-1"/>
    </source>
</evidence>
<evidence type="ECO:0000259" key="4">
    <source>
        <dbReference type="PROSITE" id="PS51084"/>
    </source>
</evidence>
<dbReference type="PANTHER" id="PTHR46648:SF1">
    <property type="entry name" value="ADENOSINE 5'-MONOPHOSPHORAMIDASE HNT1"/>
    <property type="match status" value="1"/>
</dbReference>
<dbReference type="SUPFAM" id="SSF54197">
    <property type="entry name" value="HIT-like"/>
    <property type="match status" value="1"/>
</dbReference>
<dbReference type="PANTHER" id="PTHR46648">
    <property type="entry name" value="HIT FAMILY PROTEIN 1"/>
    <property type="match status" value="1"/>
</dbReference>
<evidence type="ECO:0000313" key="5">
    <source>
        <dbReference type="EMBL" id="GHA96486.1"/>
    </source>
</evidence>
<keyword evidence="5" id="KW-0378">Hydrolase</keyword>
<feature type="short sequence motif" description="Histidine triad motif" evidence="2 3">
    <location>
        <begin position="104"/>
        <end position="108"/>
    </location>
</feature>
<comment type="caution">
    <text evidence="5">The sequence shown here is derived from an EMBL/GenBank/DDBJ whole genome shotgun (WGS) entry which is preliminary data.</text>
</comment>
<dbReference type="Gene3D" id="3.30.428.10">
    <property type="entry name" value="HIT-like"/>
    <property type="match status" value="1"/>
</dbReference>
<dbReference type="GO" id="GO:0009117">
    <property type="term" value="P:nucleotide metabolic process"/>
    <property type="evidence" value="ECO:0007669"/>
    <property type="project" value="TreeGrafter"/>
</dbReference>
<reference evidence="5" key="1">
    <citation type="journal article" date="2014" name="Int. J. Syst. Evol. Microbiol.">
        <title>Complete genome sequence of Corynebacterium casei LMG S-19264T (=DSM 44701T), isolated from a smear-ripened cheese.</title>
        <authorList>
            <consortium name="US DOE Joint Genome Institute (JGI-PGF)"/>
            <person name="Walter F."/>
            <person name="Albersmeier A."/>
            <person name="Kalinowski J."/>
            <person name="Ruckert C."/>
        </authorList>
    </citation>
    <scope>NUCLEOTIDE SEQUENCE</scope>
    <source>
        <strain evidence="5">KCTC 32513</strain>
    </source>
</reference>